<keyword evidence="3" id="KW-0472">Membrane</keyword>
<dbReference type="PANTHER" id="PTHR15717:SF2">
    <property type="entry name" value="EF-HAND CALCIUM-BINDING DOMAIN-CONTAINING PROTEIN 14"/>
    <property type="match status" value="1"/>
</dbReference>
<gene>
    <name evidence="5" type="primary">LOC106469346</name>
</gene>
<feature type="coiled-coil region" evidence="1">
    <location>
        <begin position="156"/>
        <end position="183"/>
    </location>
</feature>
<feature type="compositionally biased region" description="Basic and acidic residues" evidence="2">
    <location>
        <begin position="528"/>
        <end position="546"/>
    </location>
</feature>
<evidence type="ECO:0000256" key="3">
    <source>
        <dbReference type="SAM" id="Phobius"/>
    </source>
</evidence>
<reference evidence="5" key="1">
    <citation type="submission" date="2025-08" db="UniProtKB">
        <authorList>
            <consortium name="RefSeq"/>
        </authorList>
    </citation>
    <scope>IDENTIFICATION</scope>
    <source>
        <tissue evidence="5">Muscle</tissue>
    </source>
</reference>
<accession>A0ABM1BN15</accession>
<name>A0ABM1BN15_LIMPO</name>
<keyword evidence="3" id="KW-1133">Transmembrane helix</keyword>
<evidence type="ECO:0000313" key="4">
    <source>
        <dbReference type="Proteomes" id="UP000694941"/>
    </source>
</evidence>
<feature type="transmembrane region" description="Helical" evidence="3">
    <location>
        <begin position="90"/>
        <end position="108"/>
    </location>
</feature>
<keyword evidence="1" id="KW-0175">Coiled coil</keyword>
<protein>
    <submittedName>
        <fullName evidence="5">Uncharacterized protein LOC106469346 isoform X1</fullName>
    </submittedName>
</protein>
<dbReference type="RefSeq" id="XP_013785289.1">
    <property type="nucleotide sequence ID" value="XM_013929835.2"/>
</dbReference>
<dbReference type="InterPro" id="IPR042352">
    <property type="entry name" value="EFCAB14"/>
</dbReference>
<keyword evidence="4" id="KW-1185">Reference proteome</keyword>
<feature type="region of interest" description="Disordered" evidence="2">
    <location>
        <begin position="513"/>
        <end position="546"/>
    </location>
</feature>
<dbReference type="GeneID" id="106469346"/>
<evidence type="ECO:0000256" key="2">
    <source>
        <dbReference type="SAM" id="MobiDB-lite"/>
    </source>
</evidence>
<sequence length="546" mass="61050">MSHNLEDWDDLKVIKENANGMTAMNKNTEASKLLELSDLANESEEDIADFSAPKRRVRFKKRLRPGPKSKVVPQSNEECCTCRCAQGAKLFSILVLAIVVGVQVWFIVNLNSRVQELQNHFNDFEAGNKNTPEALHSIHSHLKKIEKNVSILGTDFKKIVNDISSLEKQVEQLKQTTNSLKESIAAAPEIKELPKDVSSLSENVASFGSRITAMEATVKDVKSQQSSIQSSQGGITQTISNLEAQFQDLSNKTEKLSHPADKLQTTKLMEGQQILRDELLRVADAVDILNDTTLPVVLKVNEALPLLENINGNTSWTVEDLSKSHSEIKKLKDYIYNNITGQILVLASKQRTIEITLEQLRVPQLDQNVIQHIVKVSVDQAVGDMLNNTLSVGASSNTNVTFLEMLKQAQDMVHMYLELIQQLKGPMDSQQLIQYGNATDIVDHLLNLTLSSLLQDHKEELKILQDSCDHLLTQYSQLETAQAATDHKADTALQKLHYLENLQRINQNLKEITTSSSHMTSLTSEEIQGSRKTDAQTKPTEKRTSK</sequence>
<dbReference type="PANTHER" id="PTHR15717">
    <property type="entry name" value="PROTEIN KIAA0494"/>
    <property type="match status" value="1"/>
</dbReference>
<evidence type="ECO:0000256" key="1">
    <source>
        <dbReference type="SAM" id="Coils"/>
    </source>
</evidence>
<evidence type="ECO:0000313" key="5">
    <source>
        <dbReference type="RefSeq" id="XP_013785289.1"/>
    </source>
</evidence>
<dbReference type="Proteomes" id="UP000694941">
    <property type="component" value="Unplaced"/>
</dbReference>
<keyword evidence="3" id="KW-0812">Transmembrane</keyword>
<organism evidence="4 5">
    <name type="scientific">Limulus polyphemus</name>
    <name type="common">Atlantic horseshoe crab</name>
    <dbReference type="NCBI Taxonomy" id="6850"/>
    <lineage>
        <taxon>Eukaryota</taxon>
        <taxon>Metazoa</taxon>
        <taxon>Ecdysozoa</taxon>
        <taxon>Arthropoda</taxon>
        <taxon>Chelicerata</taxon>
        <taxon>Merostomata</taxon>
        <taxon>Xiphosura</taxon>
        <taxon>Limulidae</taxon>
        <taxon>Limulus</taxon>
    </lineage>
</organism>
<dbReference type="Gene3D" id="1.10.287.1490">
    <property type="match status" value="1"/>
</dbReference>
<proteinExistence type="predicted"/>
<feature type="compositionally biased region" description="Low complexity" evidence="2">
    <location>
        <begin position="513"/>
        <end position="524"/>
    </location>
</feature>